<keyword evidence="2" id="KW-1185">Reference proteome</keyword>
<accession>A0A2T1GI86</accession>
<dbReference type="AlphaFoldDB" id="A0A2T1GI86"/>
<organism evidence="1 2">
    <name type="scientific">Chamaesiphon polymorphus CCALA 037</name>
    <dbReference type="NCBI Taxonomy" id="2107692"/>
    <lineage>
        <taxon>Bacteria</taxon>
        <taxon>Bacillati</taxon>
        <taxon>Cyanobacteriota</taxon>
        <taxon>Cyanophyceae</taxon>
        <taxon>Gomontiellales</taxon>
        <taxon>Chamaesiphonaceae</taxon>
        <taxon>Chamaesiphon</taxon>
    </lineage>
</organism>
<dbReference type="OrthoDB" id="9155410at2"/>
<reference evidence="1 2" key="1">
    <citation type="submission" date="2018-03" db="EMBL/GenBank/DDBJ databases">
        <title>The ancient ancestry and fast evolution of plastids.</title>
        <authorList>
            <person name="Moore K.R."/>
            <person name="Magnabosco C."/>
            <person name="Momper L."/>
            <person name="Gold D.A."/>
            <person name="Bosak T."/>
            <person name="Fournier G.P."/>
        </authorList>
    </citation>
    <scope>NUCLEOTIDE SEQUENCE [LARGE SCALE GENOMIC DNA]</scope>
    <source>
        <strain evidence="1 2">CCALA 037</strain>
    </source>
</reference>
<sequence>MELLHDDWGIRQHCFKDNDLDPRLLEQGKAIVLEILKLQSSIDISSIEYNLSFYSGGIGIIDKVFIKLSCDSTKASEIISSLKLVDISNDNLDWELRDYLISRTIDEDSEEPDDSVEICTLILNNKISRLVNEEKADFQDIASSEHFIYFGKGTGPNHGEIIYYLNGSLNYISYAYG</sequence>
<dbReference type="EMBL" id="PVWO01000080">
    <property type="protein sequence ID" value="PSB57337.1"/>
    <property type="molecule type" value="Genomic_DNA"/>
</dbReference>
<dbReference type="Proteomes" id="UP000238937">
    <property type="component" value="Unassembled WGS sequence"/>
</dbReference>
<gene>
    <name evidence="1" type="ORF">C7B77_08705</name>
</gene>
<proteinExistence type="predicted"/>
<protein>
    <submittedName>
        <fullName evidence="1">Uncharacterized protein</fullName>
    </submittedName>
</protein>
<name>A0A2T1GI86_9CYAN</name>
<evidence type="ECO:0000313" key="2">
    <source>
        <dbReference type="Proteomes" id="UP000238937"/>
    </source>
</evidence>
<dbReference type="RefSeq" id="WP_106302920.1">
    <property type="nucleotide sequence ID" value="NZ_PVWO01000080.1"/>
</dbReference>
<evidence type="ECO:0000313" key="1">
    <source>
        <dbReference type="EMBL" id="PSB57337.1"/>
    </source>
</evidence>
<comment type="caution">
    <text evidence="1">The sequence shown here is derived from an EMBL/GenBank/DDBJ whole genome shotgun (WGS) entry which is preliminary data.</text>
</comment>